<feature type="transmembrane region" description="Helical" evidence="6">
    <location>
        <begin position="32"/>
        <end position="55"/>
    </location>
</feature>
<dbReference type="GO" id="GO:0034707">
    <property type="term" value="C:chloride channel complex"/>
    <property type="evidence" value="ECO:0007669"/>
    <property type="project" value="UniProtKB-KW"/>
</dbReference>
<gene>
    <name evidence="8" type="ORF">D915_000581</name>
</gene>
<evidence type="ECO:0000256" key="4">
    <source>
        <dbReference type="ARBA" id="ARBA00023136"/>
    </source>
</evidence>
<proteinExistence type="inferred from homology"/>
<name>A0A4E0S046_FASHE</name>
<feature type="region of interest" description="Disordered" evidence="7">
    <location>
        <begin position="463"/>
        <end position="488"/>
    </location>
</feature>
<dbReference type="GO" id="GO:0005886">
    <property type="term" value="C:plasma membrane"/>
    <property type="evidence" value="ECO:0007669"/>
    <property type="project" value="UniProtKB-SubCell"/>
</dbReference>
<evidence type="ECO:0000256" key="6">
    <source>
        <dbReference type="RuleBase" id="RU363126"/>
    </source>
</evidence>
<evidence type="ECO:0000256" key="1">
    <source>
        <dbReference type="ARBA" id="ARBA00004370"/>
    </source>
</evidence>
<evidence type="ECO:0000256" key="7">
    <source>
        <dbReference type="SAM" id="MobiDB-lite"/>
    </source>
</evidence>
<feature type="transmembrane region" description="Helical" evidence="6">
    <location>
        <begin position="76"/>
        <end position="96"/>
    </location>
</feature>
<protein>
    <recommendedName>
        <fullName evidence="6">Bestrophin homolog</fullName>
    </recommendedName>
</protein>
<keyword evidence="6" id="KW-0407">Ion channel</keyword>
<dbReference type="InterPro" id="IPR000615">
    <property type="entry name" value="Bestrophin"/>
</dbReference>
<feature type="compositionally biased region" description="Polar residues" evidence="7">
    <location>
        <begin position="472"/>
        <end position="488"/>
    </location>
</feature>
<dbReference type="InterPro" id="IPR021134">
    <property type="entry name" value="Bestrophin-like"/>
</dbReference>
<feature type="transmembrane region" description="Helical" evidence="6">
    <location>
        <begin position="317"/>
        <end position="342"/>
    </location>
</feature>
<evidence type="ECO:0000256" key="3">
    <source>
        <dbReference type="ARBA" id="ARBA00022989"/>
    </source>
</evidence>
<dbReference type="PANTHER" id="PTHR10736">
    <property type="entry name" value="BESTROPHIN"/>
    <property type="match status" value="1"/>
</dbReference>
<keyword evidence="2 6" id="KW-0812">Transmembrane</keyword>
<dbReference type="GO" id="GO:0005254">
    <property type="term" value="F:chloride channel activity"/>
    <property type="evidence" value="ECO:0007669"/>
    <property type="project" value="UniProtKB-KW"/>
</dbReference>
<comment type="subcellular location">
    <subcellularLocation>
        <location evidence="6">Cell membrane</location>
        <topology evidence="6">Multi-pass membrane protein</topology>
    </subcellularLocation>
    <subcellularLocation>
        <location evidence="1">Membrane</location>
    </subcellularLocation>
</comment>
<comment type="similarity">
    <text evidence="5 6">Belongs to the anion channel-forming bestrophin (TC 1.A.46) family. Calcium-sensitive chloride channel subfamily.</text>
</comment>
<dbReference type="EMBL" id="JXXN02000109">
    <property type="protein sequence ID" value="THD28617.1"/>
    <property type="molecule type" value="Genomic_DNA"/>
</dbReference>
<keyword evidence="6" id="KW-0813">Transport</keyword>
<comment type="function">
    <text evidence="6">Forms chloride channels.</text>
</comment>
<dbReference type="Pfam" id="PF01062">
    <property type="entry name" value="Bestrophin"/>
    <property type="match status" value="2"/>
</dbReference>
<dbReference type="Proteomes" id="UP000230066">
    <property type="component" value="Unassembled WGS sequence"/>
</dbReference>
<organism evidence="8 9">
    <name type="scientific">Fasciola hepatica</name>
    <name type="common">Liver fluke</name>
    <dbReference type="NCBI Taxonomy" id="6192"/>
    <lineage>
        <taxon>Eukaryota</taxon>
        <taxon>Metazoa</taxon>
        <taxon>Spiralia</taxon>
        <taxon>Lophotrochozoa</taxon>
        <taxon>Platyhelminthes</taxon>
        <taxon>Trematoda</taxon>
        <taxon>Digenea</taxon>
        <taxon>Plagiorchiida</taxon>
        <taxon>Echinostomata</taxon>
        <taxon>Echinostomatoidea</taxon>
        <taxon>Fasciolidae</taxon>
        <taxon>Fasciola</taxon>
    </lineage>
</organism>
<reference evidence="8" key="1">
    <citation type="submission" date="2019-03" db="EMBL/GenBank/DDBJ databases">
        <title>Improved annotation for the trematode Fasciola hepatica.</title>
        <authorList>
            <person name="Choi Y.-J."/>
            <person name="Martin J."/>
            <person name="Mitreva M."/>
        </authorList>
    </citation>
    <scope>NUCLEOTIDE SEQUENCE [LARGE SCALE GENOMIC DNA]</scope>
</reference>
<keyword evidence="6" id="KW-0406">Ion transport</keyword>
<keyword evidence="6" id="KW-0868">Chloride</keyword>
<evidence type="ECO:0000313" key="8">
    <source>
        <dbReference type="EMBL" id="THD28617.1"/>
    </source>
</evidence>
<feature type="compositionally biased region" description="Low complexity" evidence="7">
    <location>
        <begin position="197"/>
        <end position="206"/>
    </location>
</feature>
<feature type="transmembrane region" description="Helical" evidence="6">
    <location>
        <begin position="363"/>
        <end position="382"/>
    </location>
</feature>
<keyword evidence="3 6" id="KW-1133">Transmembrane helix</keyword>
<keyword evidence="6" id="KW-0869">Chloride channel</keyword>
<dbReference type="AlphaFoldDB" id="A0A4E0S046"/>
<comment type="caution">
    <text evidence="8">The sequence shown here is derived from an EMBL/GenBank/DDBJ whole genome shotgun (WGS) entry which is preliminary data.</text>
</comment>
<evidence type="ECO:0000313" key="9">
    <source>
        <dbReference type="Proteomes" id="UP000230066"/>
    </source>
</evidence>
<evidence type="ECO:0000256" key="5">
    <source>
        <dbReference type="ARBA" id="ARBA00034769"/>
    </source>
</evidence>
<sequence>MTVFYTDEISDGDNLTVTCKLLRKWKGSLYKLVWSNLLIYVCLYYTLSFTYRFALTENQKRLFEQLVDYCDHAKENIPISFLLGFFVSGIVGRWFFIFPCIPWMNRVALDIASCVNAKDEVSSRKIRITLMRYVNLAWILLLRLMSDQTSNRFSVQSQTPKSRRSHHHLYHPWSIAEDEEDEKRVKTHRNRSGTLNSPSPSSPSSPYMEAESFTQFNAFEAADDKLLMDILKSFNNDERVKNTFGVIITKDEINAFQSIASDWYTRTKTHYTPEYWVPIQWAQRLTIKALQSEYITEPRRAYHLIYQLNKFRDQLQYLQIFSSMMVPLAYAQVVTIAVYTYFTCQLFSSQFVERRNGVLHSGIDLYVPVFDFLSYLFLMGWYKVALCVINPFGDDDEDFQIGDILDYNLETSFRSVYMDPQSFPKTFSAPLYGSEDQVDRSKAEFQKFLDSINPDLWMDLGDPESPKDSRISSHPNSRPSCLSSSGQKLTHPAIFSPFIWYAVEHVTQDLSLPLANKRDSF</sequence>
<evidence type="ECO:0000256" key="2">
    <source>
        <dbReference type="ARBA" id="ARBA00022692"/>
    </source>
</evidence>
<keyword evidence="9" id="KW-1185">Reference proteome</keyword>
<feature type="region of interest" description="Disordered" evidence="7">
    <location>
        <begin position="178"/>
        <end position="208"/>
    </location>
</feature>
<keyword evidence="4 6" id="KW-0472">Membrane</keyword>
<dbReference type="PANTHER" id="PTHR10736:SF0">
    <property type="entry name" value="BESTROPHIN HOMOLOG"/>
    <property type="match status" value="1"/>
</dbReference>
<keyword evidence="6" id="KW-1003">Cell membrane</keyword>
<accession>A0A4E0S046</accession>